<reference evidence="11 12" key="1">
    <citation type="submission" date="2016-10" db="EMBL/GenBank/DDBJ databases">
        <authorList>
            <person name="Varghese N."/>
            <person name="Submissions S."/>
        </authorList>
    </citation>
    <scope>NUCLEOTIDE SEQUENCE [LARGE SCALE GENOMIC DNA]</scope>
    <source>
        <strain evidence="11 12">CGMCC 1.8499</strain>
    </source>
</reference>
<dbReference type="Pfam" id="PF00590">
    <property type="entry name" value="TP_methylase"/>
    <property type="match status" value="1"/>
</dbReference>
<dbReference type="Proteomes" id="UP000183805">
    <property type="component" value="Unassembled WGS sequence"/>
</dbReference>
<comment type="pathway">
    <text evidence="8">Porphyrin-containing compound metabolism; siroheme biosynthesis; precorrin-2 from uroporphyrinogen III: step 1/1.</text>
</comment>
<dbReference type="NCBIfam" id="NF004790">
    <property type="entry name" value="PRK06136.1"/>
    <property type="match status" value="1"/>
</dbReference>
<dbReference type="PANTHER" id="PTHR45790:SF3">
    <property type="entry name" value="S-ADENOSYL-L-METHIONINE-DEPENDENT UROPORPHYRINOGEN III METHYLTRANSFERASE, CHLOROPLASTIC"/>
    <property type="match status" value="1"/>
</dbReference>
<evidence type="ECO:0000313" key="12">
    <source>
        <dbReference type="Proteomes" id="UP000183805"/>
    </source>
</evidence>
<feature type="domain" description="Tetrapyrrole methylase" evidence="10">
    <location>
        <begin position="49"/>
        <end position="257"/>
    </location>
</feature>
<evidence type="ECO:0000256" key="8">
    <source>
        <dbReference type="ARBA" id="ARBA00025705"/>
    </source>
</evidence>
<keyword evidence="4 9" id="KW-0489">Methyltransferase</keyword>
<dbReference type="SUPFAM" id="SSF53790">
    <property type="entry name" value="Tetrapyrrole methylase"/>
    <property type="match status" value="1"/>
</dbReference>
<organism evidence="11 12">
    <name type="scientific">Pseudoalteromonas lipolytica</name>
    <dbReference type="NCBI Taxonomy" id="570156"/>
    <lineage>
        <taxon>Bacteria</taxon>
        <taxon>Pseudomonadati</taxon>
        <taxon>Pseudomonadota</taxon>
        <taxon>Gammaproteobacteria</taxon>
        <taxon>Alteromonadales</taxon>
        <taxon>Pseudoalteromonadaceae</taxon>
        <taxon>Pseudoalteromonas</taxon>
    </lineage>
</organism>
<dbReference type="PROSITE" id="PS00840">
    <property type="entry name" value="SUMT_2"/>
    <property type="match status" value="1"/>
</dbReference>
<comment type="caution">
    <text evidence="11">The sequence shown here is derived from an EMBL/GenBank/DDBJ whole genome shotgun (WGS) entry which is preliminary data.</text>
</comment>
<dbReference type="EMBL" id="FPAZ01000002">
    <property type="protein sequence ID" value="SFT37781.1"/>
    <property type="molecule type" value="Genomic_DNA"/>
</dbReference>
<evidence type="ECO:0000256" key="3">
    <source>
        <dbReference type="ARBA" id="ARBA00012162"/>
    </source>
</evidence>
<dbReference type="InterPro" id="IPR014776">
    <property type="entry name" value="4pyrrole_Mease_sub2"/>
</dbReference>
<dbReference type="CDD" id="cd11642">
    <property type="entry name" value="SUMT"/>
    <property type="match status" value="1"/>
</dbReference>
<proteinExistence type="inferred from homology"/>
<keyword evidence="5 9" id="KW-0808">Transferase</keyword>
<evidence type="ECO:0000256" key="9">
    <source>
        <dbReference type="RuleBase" id="RU003960"/>
    </source>
</evidence>
<comment type="similarity">
    <text evidence="2 9">Belongs to the precorrin methyltransferase family.</text>
</comment>
<evidence type="ECO:0000313" key="11">
    <source>
        <dbReference type="EMBL" id="SFT37781.1"/>
    </source>
</evidence>
<dbReference type="InterPro" id="IPR050161">
    <property type="entry name" value="Siro_Cobalamin_biosynth"/>
</dbReference>
<keyword evidence="6" id="KW-0949">S-adenosyl-L-methionine</keyword>
<dbReference type="Gene3D" id="3.30.950.10">
    <property type="entry name" value="Methyltransferase, Cobalt-precorrin-4 Transmethylase, Domain 2"/>
    <property type="match status" value="1"/>
</dbReference>
<dbReference type="NCBIfam" id="TIGR01469">
    <property type="entry name" value="cobA_cysG_Cterm"/>
    <property type="match status" value="1"/>
</dbReference>
<evidence type="ECO:0000256" key="6">
    <source>
        <dbReference type="ARBA" id="ARBA00022691"/>
    </source>
</evidence>
<gene>
    <name evidence="11" type="ORF">SAMN04487854_10225</name>
</gene>
<dbReference type="InterPro" id="IPR000878">
    <property type="entry name" value="4pyrrol_Mease"/>
</dbReference>
<comment type="pathway">
    <text evidence="1">Cofactor biosynthesis; adenosylcobalamin biosynthesis.</text>
</comment>
<dbReference type="PANTHER" id="PTHR45790">
    <property type="entry name" value="SIROHEME SYNTHASE-RELATED"/>
    <property type="match status" value="1"/>
</dbReference>
<dbReference type="InterPro" id="IPR014777">
    <property type="entry name" value="4pyrrole_Mease_sub1"/>
</dbReference>
<dbReference type="InterPro" id="IPR003043">
    <property type="entry name" value="Uropor_MeTrfase_CS"/>
</dbReference>
<accession>A0ABY1GAT2</accession>
<evidence type="ECO:0000256" key="7">
    <source>
        <dbReference type="ARBA" id="ARBA00023244"/>
    </source>
</evidence>
<evidence type="ECO:0000256" key="4">
    <source>
        <dbReference type="ARBA" id="ARBA00022603"/>
    </source>
</evidence>
<dbReference type="Gene3D" id="3.40.1010.10">
    <property type="entry name" value="Cobalt-precorrin-4 Transmethylase, Domain 1"/>
    <property type="match status" value="1"/>
</dbReference>
<dbReference type="InterPro" id="IPR035996">
    <property type="entry name" value="4pyrrol_Methylase_sf"/>
</dbReference>
<name>A0ABY1GAT2_9GAMM</name>
<dbReference type="EC" id="2.1.1.107" evidence="3"/>
<protein>
    <recommendedName>
        <fullName evidence="3">uroporphyrinogen-III C-methyltransferase</fullName>
        <ecNumber evidence="3">2.1.1.107</ecNumber>
    </recommendedName>
</protein>
<evidence type="ECO:0000256" key="1">
    <source>
        <dbReference type="ARBA" id="ARBA00004953"/>
    </source>
</evidence>
<keyword evidence="7" id="KW-0627">Porphyrin biosynthesis</keyword>
<evidence type="ECO:0000256" key="5">
    <source>
        <dbReference type="ARBA" id="ARBA00022679"/>
    </source>
</evidence>
<sequence length="306" mass="33876">MVSHMFTFTNTAFKRVMNVHNELLNKVKLAASHTQTKRLNIQGCKKGQVYLIGAGSGDPELLTMKAHRILQHADVILVDCLVSSELQQYFPSNVEVIFVGKRQGCHSMPQASISRLLVEKAQENKIVVRLKGGDPSIFGRLSEETNALAEHHIPFAIVPGVTAASACSAYTGIPLTDRTCSQSVQFVTAHFKDEQQQANWSQLVAAKQTLVFYMGLTRVDSIVKQLIEHGMKPNTPIAIVDKGTLAEQKICCQTLAKINVEHALKDFTGPALVIIGDVVNQRKDVNLAMLKADYFVKERVPWQLPF</sequence>
<evidence type="ECO:0000256" key="2">
    <source>
        <dbReference type="ARBA" id="ARBA00005879"/>
    </source>
</evidence>
<dbReference type="InterPro" id="IPR006366">
    <property type="entry name" value="CobA/CysG_C"/>
</dbReference>
<evidence type="ECO:0000259" key="10">
    <source>
        <dbReference type="Pfam" id="PF00590"/>
    </source>
</evidence>
<dbReference type="RefSeq" id="WP_074988410.1">
    <property type="nucleotide sequence ID" value="NZ_FPAZ01000002.1"/>
</dbReference>
<keyword evidence="12" id="KW-1185">Reference proteome</keyword>